<protein>
    <recommendedName>
        <fullName evidence="3">2'-5' RNA ligase</fullName>
    </recommendedName>
</protein>
<evidence type="ECO:0000313" key="2">
    <source>
        <dbReference type="Proteomes" id="UP000018861"/>
    </source>
</evidence>
<name>W4P3R0_9BACE</name>
<accession>W4P3R0</accession>
<evidence type="ECO:0000313" key="1">
    <source>
        <dbReference type="EMBL" id="GAE14350.1"/>
    </source>
</evidence>
<reference evidence="1 2" key="1">
    <citation type="journal article" date="2014" name="Genome Announc.">
        <title>Draft Genome Sequences of Three Strains of Bacteroides pyogenes Isolated from a Cat and Swine.</title>
        <authorList>
            <person name="Sakamoto M."/>
            <person name="Oshima K."/>
            <person name="Suda W."/>
            <person name="Kitamura K."/>
            <person name="Iida T."/>
            <person name="Hattori M."/>
            <person name="Ohkuma M."/>
        </authorList>
    </citation>
    <scope>NUCLEOTIDE SEQUENCE [LARGE SCALE GENOMIC DNA]</scope>
    <source>
        <strain evidence="1 2">JCM 6292</strain>
    </source>
</reference>
<evidence type="ECO:0008006" key="3">
    <source>
        <dbReference type="Google" id="ProtNLM"/>
    </source>
</evidence>
<comment type="caution">
    <text evidence="1">The sequence shown here is derived from an EMBL/GenBank/DDBJ whole genome shotgun (WGS) entry which is preliminary data.</text>
</comment>
<dbReference type="Pfam" id="PF13563">
    <property type="entry name" value="2_5_RNA_ligase2"/>
    <property type="match status" value="1"/>
</dbReference>
<dbReference type="SUPFAM" id="SSF55144">
    <property type="entry name" value="LigT-like"/>
    <property type="match status" value="1"/>
</dbReference>
<dbReference type="Proteomes" id="UP000018861">
    <property type="component" value="Unassembled WGS sequence"/>
</dbReference>
<gene>
    <name evidence="1" type="ORF">JCM6292_472</name>
</gene>
<dbReference type="EMBL" id="BAIQ01000003">
    <property type="protein sequence ID" value="GAE14350.1"/>
    <property type="molecule type" value="Genomic_DNA"/>
</dbReference>
<organism evidence="1 2">
    <name type="scientific">Bacteroides pyogenes JCM 6292</name>
    <dbReference type="NCBI Taxonomy" id="1235809"/>
    <lineage>
        <taxon>Bacteria</taxon>
        <taxon>Pseudomonadati</taxon>
        <taxon>Bacteroidota</taxon>
        <taxon>Bacteroidia</taxon>
        <taxon>Bacteroidales</taxon>
        <taxon>Bacteroidaceae</taxon>
        <taxon>Bacteroides</taxon>
    </lineage>
</organism>
<dbReference type="AlphaFoldDB" id="W4P3R0"/>
<dbReference type="Gene3D" id="3.90.1140.10">
    <property type="entry name" value="Cyclic phosphodiesterase"/>
    <property type="match status" value="1"/>
</dbReference>
<proteinExistence type="predicted"/>
<dbReference type="InterPro" id="IPR009097">
    <property type="entry name" value="Cyclic_Pdiesterase"/>
</dbReference>
<sequence>MEIKSYIEIKVPFTYQTDCFDRLRHRLEGLPIHWQLGYYHITMAFIDETHCVDDIKHITCKYFANIPPIEITFDKFGVFTTHSGMHIIHLAASNIPEELLSLNKKIREEIINTGSAIYSDFYLHVTLGRIKSEGIVLDDIRRLVDEVKIQPYTVYLREVVYRYFRGSIINTIILKGNSKSSKTNVQEEGGVHRQPALLQEYASLCKYYHGELSCPKEWENGIKGKFWHGEMMFCTNHINMDMWAEQAQEVIVKLKGKKLKFAKSMPLHQFGLVLYIETLFSKWCPYDDMSWIFEY</sequence>